<gene>
    <name evidence="4" type="ORF">CDD82_311</name>
</gene>
<name>A0A2C5YU31_9HYPO</name>
<dbReference type="PANTHER" id="PTHR11207:SF0">
    <property type="entry name" value="RIBONUCLEASE 3"/>
    <property type="match status" value="1"/>
</dbReference>
<evidence type="ECO:0000313" key="4">
    <source>
        <dbReference type="EMBL" id="PHH81618.1"/>
    </source>
</evidence>
<dbReference type="GO" id="GO:0034475">
    <property type="term" value="P:U4 snRNA 3'-end processing"/>
    <property type="evidence" value="ECO:0007669"/>
    <property type="project" value="TreeGrafter"/>
</dbReference>
<dbReference type="PROSITE" id="PS50142">
    <property type="entry name" value="RNASE_3_2"/>
    <property type="match status" value="1"/>
</dbReference>
<protein>
    <recommendedName>
        <fullName evidence="3">RNase III domain-containing protein</fullName>
    </recommendedName>
</protein>
<evidence type="ECO:0000313" key="5">
    <source>
        <dbReference type="Proteomes" id="UP000224854"/>
    </source>
</evidence>
<evidence type="ECO:0000259" key="3">
    <source>
        <dbReference type="PROSITE" id="PS50142"/>
    </source>
</evidence>
<dbReference type="GO" id="GO:0006364">
    <property type="term" value="P:rRNA processing"/>
    <property type="evidence" value="ECO:0007669"/>
    <property type="project" value="TreeGrafter"/>
</dbReference>
<dbReference type="EMBL" id="NJEU01000107">
    <property type="protein sequence ID" value="PHH81618.1"/>
    <property type="molecule type" value="Genomic_DNA"/>
</dbReference>
<dbReference type="InterPro" id="IPR036389">
    <property type="entry name" value="RNase_III_sf"/>
</dbReference>
<feature type="domain" description="RNase III" evidence="3">
    <location>
        <begin position="87"/>
        <end position="200"/>
    </location>
</feature>
<keyword evidence="1" id="KW-0694">RNA-binding</keyword>
<dbReference type="InterPro" id="IPR000999">
    <property type="entry name" value="RNase_III_dom"/>
</dbReference>
<dbReference type="AlphaFoldDB" id="A0A2C5YU31"/>
<dbReference type="PROSITE" id="PS00517">
    <property type="entry name" value="RNASE_3_1"/>
    <property type="match status" value="1"/>
</dbReference>
<dbReference type="CDD" id="cd00593">
    <property type="entry name" value="RIBOc"/>
    <property type="match status" value="1"/>
</dbReference>
<dbReference type="SMART" id="SM00535">
    <property type="entry name" value="RIBOc"/>
    <property type="match status" value="1"/>
</dbReference>
<accession>A0A2C5YU31</accession>
<dbReference type="Gene3D" id="1.10.1520.10">
    <property type="entry name" value="Ribonuclease III domain"/>
    <property type="match status" value="1"/>
</dbReference>
<dbReference type="GO" id="GO:0006369">
    <property type="term" value="P:termination of RNA polymerase II transcription"/>
    <property type="evidence" value="ECO:0007669"/>
    <property type="project" value="TreeGrafter"/>
</dbReference>
<dbReference type="SUPFAM" id="SSF69065">
    <property type="entry name" value="RNase III domain-like"/>
    <property type="match status" value="1"/>
</dbReference>
<evidence type="ECO:0000256" key="1">
    <source>
        <dbReference type="ARBA" id="ARBA00022884"/>
    </source>
</evidence>
<evidence type="ECO:0000256" key="2">
    <source>
        <dbReference type="SAM" id="MobiDB-lite"/>
    </source>
</evidence>
<dbReference type="GO" id="GO:0004525">
    <property type="term" value="F:ribonuclease III activity"/>
    <property type="evidence" value="ECO:0007669"/>
    <property type="project" value="InterPro"/>
</dbReference>
<comment type="caution">
    <text evidence="4">The sequence shown here is derived from an EMBL/GenBank/DDBJ whole genome shotgun (WGS) entry which is preliminary data.</text>
</comment>
<dbReference type="SUPFAM" id="SSF54768">
    <property type="entry name" value="dsRNA-binding domain-like"/>
    <property type="match status" value="1"/>
</dbReference>
<dbReference type="Gene3D" id="3.30.160.20">
    <property type="match status" value="1"/>
</dbReference>
<feature type="region of interest" description="Disordered" evidence="2">
    <location>
        <begin position="1"/>
        <end position="47"/>
    </location>
</feature>
<sequence length="354" mass="39014">MNKRPASESLDSHDNLQDNVRTPKKRHIGTSVEQDSNSVHRAAPTTTLPKGIPLPTMFAVTPWTSADISVELPPLPEVLDPAIEKIAFTRPGHGNGHEEHYERLEWLGDAYLELIASSLIFQTFQQSPSGRCSQIRELLIKNTTLAGYFSMYGMDSRARLPVDFSKDRPLDRGRSSDKGPLKTKSDMFEAYVAAVIVSDPENGLGRAVSWLKALWARTIKDRILENERATKRLAHVANGTTSDTSANNCRLNSKDQLRADIGAKGIQIRYEDIPGNHTDKQLGLPLYTVGVYLDGWGEINKLLGTGTALQKKEAGHKAATMALANKKMMKTYVDKKKAFQEAMKAADEAAASQG</sequence>
<dbReference type="Pfam" id="PF00636">
    <property type="entry name" value="Ribonuclease_3"/>
    <property type="match status" value="1"/>
</dbReference>
<keyword evidence="5" id="KW-1185">Reference proteome</keyword>
<reference evidence="4 5" key="1">
    <citation type="submission" date="2017-06" db="EMBL/GenBank/DDBJ databases">
        <title>Ant-infecting Ophiocordyceps genomes reveal a high diversity of potential behavioral manipulation genes and a possible major role for enterotoxins.</title>
        <authorList>
            <person name="De Bekker C."/>
            <person name="Evans H.C."/>
            <person name="Brachmann A."/>
            <person name="Hughes D.P."/>
        </authorList>
    </citation>
    <scope>NUCLEOTIDE SEQUENCE [LARGE SCALE GENOMIC DNA]</scope>
    <source>
        <strain evidence="4 5">1348a</strain>
    </source>
</reference>
<dbReference type="GO" id="GO:0003723">
    <property type="term" value="F:RNA binding"/>
    <property type="evidence" value="ECO:0007669"/>
    <property type="project" value="UniProtKB-KW"/>
</dbReference>
<dbReference type="PANTHER" id="PTHR11207">
    <property type="entry name" value="RIBONUCLEASE III"/>
    <property type="match status" value="1"/>
</dbReference>
<dbReference type="OrthoDB" id="2392202at2759"/>
<dbReference type="Proteomes" id="UP000224854">
    <property type="component" value="Unassembled WGS sequence"/>
</dbReference>
<proteinExistence type="predicted"/>
<dbReference type="GO" id="GO:0005654">
    <property type="term" value="C:nucleoplasm"/>
    <property type="evidence" value="ECO:0007669"/>
    <property type="project" value="TreeGrafter"/>
</dbReference>
<feature type="compositionally biased region" description="Polar residues" evidence="2">
    <location>
        <begin position="31"/>
        <end position="47"/>
    </location>
</feature>
<organism evidence="4 5">
    <name type="scientific">Ophiocordyceps australis</name>
    <dbReference type="NCBI Taxonomy" id="1399860"/>
    <lineage>
        <taxon>Eukaryota</taxon>
        <taxon>Fungi</taxon>
        <taxon>Dikarya</taxon>
        <taxon>Ascomycota</taxon>
        <taxon>Pezizomycotina</taxon>
        <taxon>Sordariomycetes</taxon>
        <taxon>Hypocreomycetidae</taxon>
        <taxon>Hypocreales</taxon>
        <taxon>Ophiocordycipitaceae</taxon>
        <taxon>Ophiocordyceps</taxon>
    </lineage>
</organism>